<evidence type="ECO:0000313" key="1">
    <source>
        <dbReference type="EMBL" id="CAG7722963.1"/>
    </source>
</evidence>
<dbReference type="EMBL" id="CAJVCH010094083">
    <property type="protein sequence ID" value="CAG7722963.1"/>
    <property type="molecule type" value="Genomic_DNA"/>
</dbReference>
<feature type="non-terminal residue" evidence="1">
    <location>
        <position position="44"/>
    </location>
</feature>
<organism evidence="1 2">
    <name type="scientific">Allacma fusca</name>
    <dbReference type="NCBI Taxonomy" id="39272"/>
    <lineage>
        <taxon>Eukaryota</taxon>
        <taxon>Metazoa</taxon>
        <taxon>Ecdysozoa</taxon>
        <taxon>Arthropoda</taxon>
        <taxon>Hexapoda</taxon>
        <taxon>Collembola</taxon>
        <taxon>Symphypleona</taxon>
        <taxon>Sminthuridae</taxon>
        <taxon>Allacma</taxon>
    </lineage>
</organism>
<dbReference type="Proteomes" id="UP000708208">
    <property type="component" value="Unassembled WGS sequence"/>
</dbReference>
<dbReference type="AlphaFoldDB" id="A0A8J2JSJ2"/>
<reference evidence="1" key="1">
    <citation type="submission" date="2021-06" db="EMBL/GenBank/DDBJ databases">
        <authorList>
            <person name="Hodson N. C."/>
            <person name="Mongue J. A."/>
            <person name="Jaron S. K."/>
        </authorList>
    </citation>
    <scope>NUCLEOTIDE SEQUENCE</scope>
</reference>
<proteinExistence type="predicted"/>
<evidence type="ECO:0000313" key="2">
    <source>
        <dbReference type="Proteomes" id="UP000708208"/>
    </source>
</evidence>
<name>A0A8J2JSJ2_9HEXA</name>
<gene>
    <name evidence="1" type="ORF">AFUS01_LOCUS12072</name>
</gene>
<comment type="caution">
    <text evidence="1">The sequence shown here is derived from an EMBL/GenBank/DDBJ whole genome shotgun (WGS) entry which is preliminary data.</text>
</comment>
<accession>A0A8J2JSJ2</accession>
<protein>
    <submittedName>
        <fullName evidence="1">Uncharacterized protein</fullName>
    </submittedName>
</protein>
<keyword evidence="2" id="KW-1185">Reference proteome</keyword>
<sequence>FLLAKFDKPLTLGTDHQDEMDQKAKLMPTEVFNPTSTESFVISV</sequence>